<dbReference type="Pfam" id="PF08238">
    <property type="entry name" value="Sel1"/>
    <property type="match status" value="7"/>
</dbReference>
<dbReference type="InterPro" id="IPR006597">
    <property type="entry name" value="Sel1-like"/>
</dbReference>
<dbReference type="AlphaFoldDB" id="A0A0V0QZ02"/>
<dbReference type="SMART" id="SM00671">
    <property type="entry name" value="SEL1"/>
    <property type="match status" value="6"/>
</dbReference>
<comment type="similarity">
    <text evidence="1">Belongs to the sel-1 family.</text>
</comment>
<evidence type="ECO:0000256" key="1">
    <source>
        <dbReference type="ARBA" id="ARBA00038101"/>
    </source>
</evidence>
<evidence type="ECO:0000313" key="2">
    <source>
        <dbReference type="EMBL" id="KRX07548.1"/>
    </source>
</evidence>
<proteinExistence type="inferred from homology"/>
<keyword evidence="3" id="KW-1185">Reference proteome</keyword>
<comment type="caution">
    <text evidence="2">The sequence shown here is derived from an EMBL/GenBank/DDBJ whole genome shotgun (WGS) entry which is preliminary data.</text>
</comment>
<dbReference type="InterPro" id="IPR050767">
    <property type="entry name" value="Sel1_AlgK"/>
</dbReference>
<dbReference type="OMA" id="KHDDAQY"/>
<dbReference type="Proteomes" id="UP000054937">
    <property type="component" value="Unassembled WGS sequence"/>
</dbReference>
<name>A0A0V0QZ02_PSEPJ</name>
<evidence type="ECO:0000313" key="3">
    <source>
        <dbReference type="Proteomes" id="UP000054937"/>
    </source>
</evidence>
<dbReference type="EMBL" id="LDAU01000082">
    <property type="protein sequence ID" value="KRX07548.1"/>
    <property type="molecule type" value="Genomic_DNA"/>
</dbReference>
<dbReference type="InParanoid" id="A0A0V0QZ02"/>
<organism evidence="2 3">
    <name type="scientific">Pseudocohnilembus persalinus</name>
    <name type="common">Ciliate</name>
    <dbReference type="NCBI Taxonomy" id="266149"/>
    <lineage>
        <taxon>Eukaryota</taxon>
        <taxon>Sar</taxon>
        <taxon>Alveolata</taxon>
        <taxon>Ciliophora</taxon>
        <taxon>Intramacronucleata</taxon>
        <taxon>Oligohymenophorea</taxon>
        <taxon>Scuticociliatia</taxon>
        <taxon>Philasterida</taxon>
        <taxon>Pseudocohnilembidae</taxon>
        <taxon>Pseudocohnilembus</taxon>
    </lineage>
</organism>
<sequence length="348" mass="40426">MGDQMENDMDYTNYLYQEIQDEISEFHFHSFQQAAKHYQNQAEAGDEQAMYIYAVQLEGGYGVQQDYKEAIKWYQEAAKLGNSRAKYNLGLIYYVGRYEGIEGTKQQALEYFIEAANDEFDKACLQLGHLYLLGSNDIEQDIMESIKYYEKAAELENFEAYNCLGNIYKTGKVVDGVVVIEQDIKKAKEYYQKGADGSALAKYNLGCIYYEGLQESSDQQDLEDQHNEQQNQKLNQCQNQDNNQFQVQSQIQEQDQDQKQEYQIQPNHYKAFKLFKEAADLRVRQAAFNLGAMLETGTGCRKNLKKSLEYYKLSKELGYQEADEHFQRVKQQLREQKKKGGCSICVVF</sequence>
<dbReference type="PANTHER" id="PTHR11102">
    <property type="entry name" value="SEL-1-LIKE PROTEIN"/>
    <property type="match status" value="1"/>
</dbReference>
<reference evidence="2 3" key="1">
    <citation type="journal article" date="2015" name="Sci. Rep.">
        <title>Genome of the facultative scuticociliatosis pathogen Pseudocohnilembus persalinus provides insight into its virulence through horizontal gene transfer.</title>
        <authorList>
            <person name="Xiong J."/>
            <person name="Wang G."/>
            <person name="Cheng J."/>
            <person name="Tian M."/>
            <person name="Pan X."/>
            <person name="Warren A."/>
            <person name="Jiang C."/>
            <person name="Yuan D."/>
            <person name="Miao W."/>
        </authorList>
    </citation>
    <scope>NUCLEOTIDE SEQUENCE [LARGE SCALE GENOMIC DNA]</scope>
    <source>
        <strain evidence="2">36N120E</strain>
    </source>
</reference>
<dbReference type="SUPFAM" id="SSF81901">
    <property type="entry name" value="HCP-like"/>
    <property type="match status" value="2"/>
</dbReference>
<gene>
    <name evidence="2" type="ORF">PPERSA_11097</name>
</gene>
<dbReference type="Gene3D" id="1.25.40.10">
    <property type="entry name" value="Tetratricopeptide repeat domain"/>
    <property type="match status" value="1"/>
</dbReference>
<dbReference type="InterPro" id="IPR011990">
    <property type="entry name" value="TPR-like_helical_dom_sf"/>
</dbReference>
<accession>A0A0V0QZ02</accession>
<protein>
    <submittedName>
        <fullName evidence="2">Uncharacterized protein</fullName>
    </submittedName>
</protein>
<dbReference type="OrthoDB" id="437708at2759"/>
<dbReference type="PANTHER" id="PTHR11102:SF160">
    <property type="entry name" value="ERAD-ASSOCIATED E3 UBIQUITIN-PROTEIN LIGASE COMPONENT HRD3"/>
    <property type="match status" value="1"/>
</dbReference>